<reference evidence="3" key="1">
    <citation type="submission" date="2021-02" db="EMBL/GenBank/DDBJ databases">
        <authorList>
            <person name="Dougan E. K."/>
            <person name="Rhodes N."/>
            <person name="Thang M."/>
            <person name="Chan C."/>
        </authorList>
    </citation>
    <scope>NUCLEOTIDE SEQUENCE</scope>
</reference>
<accession>A0A812NQ79</accession>
<name>A0A812NQ79_SYMPI</name>
<sequence>SIGMLGAILGWILTVTEVLPATLPEAADVVFCTSQWCMVLGAAFYYLSFLLWQSERFVFLDILCIDQEDESLKGEALISMGSILKSSASMLVLWDPTWVTRFWCVFELASYLHSRDRQSKARQHLRVRPNLMGPVLLTGHAGLCILLLAFPNLLNAFVETSDAMVLLLSVGLLPCFGCLAHVGRAFCRSLDTLQQQLGNFSAESAKCFCCDVNHVDPYTGGRLICDRDIMLKCIGIWFGSPSRFDELVRGQVRTAVLLQLMSTKYLYQQLVVVCSPVMWLFLDRTALYVGRDMTMRDTAIAVEVAVTG</sequence>
<keyword evidence="2" id="KW-0732">Signal</keyword>
<gene>
    <name evidence="3" type="ORF">SPIL2461_LOCUS7311</name>
</gene>
<dbReference type="EMBL" id="CAJNIZ010011323">
    <property type="protein sequence ID" value="CAE7317780.1"/>
    <property type="molecule type" value="Genomic_DNA"/>
</dbReference>
<feature type="chain" id="PRO_5032363351" description="Solute carrier family 40 protein" evidence="2">
    <location>
        <begin position="21"/>
        <end position="308"/>
    </location>
</feature>
<protein>
    <recommendedName>
        <fullName evidence="5">Solute carrier family 40 protein</fullName>
    </recommendedName>
</protein>
<comment type="caution">
    <text evidence="3">The sequence shown here is derived from an EMBL/GenBank/DDBJ whole genome shotgun (WGS) entry which is preliminary data.</text>
</comment>
<evidence type="ECO:0000256" key="1">
    <source>
        <dbReference type="SAM" id="Phobius"/>
    </source>
</evidence>
<dbReference type="OrthoDB" id="417821at2759"/>
<feature type="transmembrane region" description="Helical" evidence="1">
    <location>
        <begin position="30"/>
        <end position="52"/>
    </location>
</feature>
<proteinExistence type="predicted"/>
<feature type="signal peptide" evidence="2">
    <location>
        <begin position="1"/>
        <end position="20"/>
    </location>
</feature>
<feature type="non-terminal residue" evidence="3">
    <location>
        <position position="1"/>
    </location>
</feature>
<organism evidence="3 4">
    <name type="scientific">Symbiodinium pilosum</name>
    <name type="common">Dinoflagellate</name>
    <dbReference type="NCBI Taxonomy" id="2952"/>
    <lineage>
        <taxon>Eukaryota</taxon>
        <taxon>Sar</taxon>
        <taxon>Alveolata</taxon>
        <taxon>Dinophyceae</taxon>
        <taxon>Suessiales</taxon>
        <taxon>Symbiodiniaceae</taxon>
        <taxon>Symbiodinium</taxon>
    </lineage>
</organism>
<evidence type="ECO:0008006" key="5">
    <source>
        <dbReference type="Google" id="ProtNLM"/>
    </source>
</evidence>
<feature type="transmembrane region" description="Helical" evidence="1">
    <location>
        <begin position="163"/>
        <end position="182"/>
    </location>
</feature>
<evidence type="ECO:0000313" key="4">
    <source>
        <dbReference type="Proteomes" id="UP000649617"/>
    </source>
</evidence>
<evidence type="ECO:0000313" key="3">
    <source>
        <dbReference type="EMBL" id="CAE7317780.1"/>
    </source>
</evidence>
<keyword evidence="4" id="KW-1185">Reference proteome</keyword>
<keyword evidence="1" id="KW-1133">Transmembrane helix</keyword>
<feature type="non-terminal residue" evidence="3">
    <location>
        <position position="308"/>
    </location>
</feature>
<evidence type="ECO:0000256" key="2">
    <source>
        <dbReference type="SAM" id="SignalP"/>
    </source>
</evidence>
<keyword evidence="1" id="KW-0812">Transmembrane</keyword>
<feature type="transmembrane region" description="Helical" evidence="1">
    <location>
        <begin position="131"/>
        <end position="151"/>
    </location>
</feature>
<dbReference type="Proteomes" id="UP000649617">
    <property type="component" value="Unassembled WGS sequence"/>
</dbReference>
<dbReference type="AlphaFoldDB" id="A0A812NQ79"/>
<keyword evidence="1" id="KW-0472">Membrane</keyword>